<dbReference type="Pfam" id="PF11721">
    <property type="entry name" value="Malectin"/>
    <property type="match status" value="2"/>
</dbReference>
<evidence type="ECO:0000259" key="3">
    <source>
        <dbReference type="PROSITE" id="PS50093"/>
    </source>
</evidence>
<gene>
    <name evidence="4" type="ORF">FEE95_14550</name>
</gene>
<dbReference type="SMART" id="SM00089">
    <property type="entry name" value="PKD"/>
    <property type="match status" value="2"/>
</dbReference>
<dbReference type="RefSeq" id="WP_138658737.1">
    <property type="nucleotide sequence ID" value="NZ_VATY01000003.1"/>
</dbReference>
<dbReference type="Pfam" id="PF22352">
    <property type="entry name" value="K319L-like_PKD"/>
    <property type="match status" value="2"/>
</dbReference>
<feature type="domain" description="PKD" evidence="3">
    <location>
        <begin position="2895"/>
        <end position="2927"/>
    </location>
</feature>
<dbReference type="InterPro" id="IPR036278">
    <property type="entry name" value="Sialidase_sf"/>
</dbReference>
<feature type="domain" description="PKD" evidence="3">
    <location>
        <begin position="2599"/>
        <end position="2631"/>
    </location>
</feature>
<accession>A0A5S3PN18</accession>
<dbReference type="PANTHER" id="PTHR46182:SF2">
    <property type="entry name" value="FI19480P1"/>
    <property type="match status" value="1"/>
</dbReference>
<dbReference type="GO" id="GO:0016020">
    <property type="term" value="C:membrane"/>
    <property type="evidence" value="ECO:0007669"/>
    <property type="project" value="TreeGrafter"/>
</dbReference>
<feature type="domain" description="PKD" evidence="3">
    <location>
        <begin position="1488"/>
        <end position="1525"/>
    </location>
</feature>
<dbReference type="OrthoDB" id="9813840at2"/>
<evidence type="ECO:0000313" key="4">
    <source>
        <dbReference type="EMBL" id="TMM55868.1"/>
    </source>
</evidence>
<dbReference type="SUPFAM" id="SSF50939">
    <property type="entry name" value="Sialidases"/>
    <property type="match status" value="1"/>
</dbReference>
<evidence type="ECO:0000256" key="1">
    <source>
        <dbReference type="ARBA" id="ARBA00022729"/>
    </source>
</evidence>
<dbReference type="NCBIfam" id="TIGR04183">
    <property type="entry name" value="Por_Secre_tail"/>
    <property type="match status" value="1"/>
</dbReference>
<dbReference type="InterPro" id="IPR022409">
    <property type="entry name" value="PKD/Chitinase_dom"/>
</dbReference>
<proteinExistence type="predicted"/>
<reference evidence="4 5" key="1">
    <citation type="submission" date="2019-05" db="EMBL/GenBank/DDBJ databases">
        <authorList>
            <person name="Zhang J.-Y."/>
            <person name="Feg X."/>
            <person name="Du Z.-J."/>
        </authorList>
    </citation>
    <scope>NUCLEOTIDE SEQUENCE [LARGE SCALE GENOMIC DNA]</scope>
    <source>
        <strain evidence="4 5">RZ26</strain>
    </source>
</reference>
<dbReference type="GO" id="GO:0031410">
    <property type="term" value="C:cytoplasmic vesicle"/>
    <property type="evidence" value="ECO:0007669"/>
    <property type="project" value="TreeGrafter"/>
</dbReference>
<feature type="signal peptide" evidence="2">
    <location>
        <begin position="1"/>
        <end position="22"/>
    </location>
</feature>
<dbReference type="InterPro" id="IPR000601">
    <property type="entry name" value="PKD_dom"/>
</dbReference>
<dbReference type="SUPFAM" id="SSF110296">
    <property type="entry name" value="Oligoxyloglucan reducing end-specific cellobiohydrolase"/>
    <property type="match status" value="2"/>
</dbReference>
<dbReference type="Gene3D" id="2.60.120.260">
    <property type="entry name" value="Galactose-binding domain-like"/>
    <property type="match status" value="2"/>
</dbReference>
<dbReference type="InterPro" id="IPR011889">
    <property type="entry name" value="Liste_lipo_26"/>
</dbReference>
<dbReference type="Gene3D" id="2.60.120.430">
    <property type="entry name" value="Galactose-binding lectin"/>
    <property type="match status" value="2"/>
</dbReference>
<name>A0A5S3PN18_9FLAO</name>
<feature type="domain" description="PKD" evidence="3">
    <location>
        <begin position="941"/>
        <end position="978"/>
    </location>
</feature>
<dbReference type="InterPro" id="IPR008979">
    <property type="entry name" value="Galactose-bd-like_sf"/>
</dbReference>
<sequence>MNKILLSIAFFFTCLLSFSQWTQTNGPEGGYANDIVQLGDDLFVSASNGGIYKSTDIGASWFPVNSGLPTNSQSLVLSIYSGNIYASIGSNGIYRSTDSGNNWLPLNSGIENETFYTLLVDGQNIYAGNANGGMTYSNNGGQTYSYVGGNIENRQFQDIEIYGSKVYAAGNGLYESSDNGATWLEVSIQGDGPTGAYKLLSFEGAFYVVSSSRIFRSTDDLSLWSASPYFFGESINSIDGYQEKIYFGASSGKYFFSEDEGSNWTSVLNPLASSFVRGILVNGSKTLMITNEGVFASLDSGVTWLSSNAGIRALDARALYSNNSFAFAGTLEQGIFRSANSGDTWEAINSGLTGYGPKQVNKIIEVNDVLYIATGGGIFSSSDNGNSWNLKLDPGLNQNSNDLAYDNGIFVTATSGSSIYMSTDMTQSWSQVPIDALSEPSYFGEVEIKGDTIAVSTGGSIYTSINLGNTWKKSTPISSNTIGAIEILNENLYVSNYNAVYVSRDLGDSWERLNNSFSPNGIRDLVVTDEIIYAATQNGFYVTAEGRNEWYSLSEGLDGTAINSLAIDDNYVYGGVGSSSVWKLPKTEAALPPPIEYPFVTRWYTGNEGASENNQITIPTFPGEIYNYIVDWGDGTTSEGVTGDITHTYPDIGNYTVSITGTFPRIYFNNSGDARKLSIIDRWGTIEWTSMENAFAGCDYLNVWAYDNPDFSQTTSTEGMFRDCLRVNAENSSINSWDMSAVASMKKMFEGVETITGDITGWNVSNVTNMEGMFKDAVNFNQNLGNWNVEKVNNMADMFNGAVNFNADIGEWNVMNVATMNNMFRGALEFDQNLSSWNVAEVGDMQNMFTAVSLSMENYDALLTGWSSLSSVQNGVQFDAGNSQFCTAIQERQVLIDTYGWQITDAGESCTIDTTSFITFWKTDNTGTSEDNEITIPTFPGEIYNYTVNWGDGTTDTGVMGNITHTYPTSGNYEVSVSGDFPRIYFNNEGDKEKILQIKQWGKTAWTSMENSFEGCNNLDIMASDLPDLSNVTSLKSMFQSCSALVGNDLIGQWDVSGITDMTNLFLGAYSFNKDIGNWNVSNTREMAGMFFGTSFNQDISSWNVANVISMNQMFFFATSFNQDINGWDVSSVTDMAAMFFYASNFNQDISGWNTSNVQDMSSMFNTASEFNQDIGNWDVSSVTKMPGMFYRATKFNQELNEWNVENVTDMSEMFYEAYSFDQNISNWDVQNVTDMSSMFKDVALSQENYDSILNSWSLLPNLQNNVEFDAGNSRYCLGVDARESLVSNYGWVISDKGENCPVSTDAIWLEAECAEVGANWNLVESSEASKGSYLLAPIGNNYSSAPTDSNSIISFNFDAEAGSYKVFARVSVPSQEDDSFWVRANGGDWIRWNLIPGSSDFSWHQIHNQEQNTVFITFDLMGGENTLEFGHREDGAAIDKIYVTKTNELPEEFGASASNCPQNPFVTTWQTDIEYEYSTGVTIPTVGGGYDYTVDWGDGTSDIGVTGNITHYYDSPGTYQVSINGDFPRFYMNYGFDRNKLVSVDAWGDIQWYSMEDAFEGSENLNVLAEDIPDLSLVTSLASMFNQCKKLIGNDSFNSWDVSTIKNFYGVFRNNHLFNANLSSWETAMGTNFSGMFEGAKGFDQDIGNWNMQSAENLAVMFANASNFNQDIGNWDVSKVTSLFGVFQNASSFNQNIGAWNVGQVTDMYGVFEGAVSFNQDLSNWDVSNTEYMVRMFFGAVAFDQNLGEWNIGKVYSMDDMFEGVGLSLENYDNLLKGWSELPSLRYGVTFDAGNSQYCLGADARQLLVNNHGWNIIDGGENCTDTPPVVLAGDNQMIVIPATTSAIFNGSANDPDGGEIVSYEWTQVSGPNDAMLSGENTADLTATGFVVGNYVFRLMAIDDEDQSAFDEVSLEVQSGGTSSPVVDAGQDQNSAETTINLNGSGSDPDGGDVTYLWTQESGPNTATLSGADSSDLVASNLVVGDYVFKLTVTDDEGDSSFDEVTLTITSDEVFALRINAGGSEIQYDVETFIADTYFNTGNTLDRPQTGLPEPFQTFRFSRSQQMSYDIPLEDGEYTVNLYFAELWFGATGGGSGGAGSRVFDVSIEGQLAEDNLDVYAEAGADTMLMKSHTVTVTGGVLDIDFDSRDEVGGERHPIINAIEILGQASEPDERPFVTTWKTDNPGTSEDNQITIPTHDGEIYDYSVDWGDGTSDIGVTGNITHTYPNSGIYTISINGNFPRIYFLGQGDKDKLISVNQWGSIEWSSFAASFNGCMNLDIVANDTPNLSSVSNFDRAFANCKNLVGNSKFNEWDLSAATDMRLMFFYAERFNQDISNWNVSNVTEMNGMFRSAISFNQEIGSWNVSSVSTMDSMFRDAISFNGDLGNWNVSNVRGFGGMFFSASSFNKDIGLWKVSSAMFMADMFREATSFNQDIGSWDVSNVLTMPSMFSGASSFNQDIGDWDVSKVQFMRYMFSNAISFDQNLSKWNIQSVLGINNMFTGATLSTENYDSTLLGWSGLSSVLTGLTFDGGNSKYCQGEEARQKIIDDFGWTVTDGGKTEDCPDTTSFITTWKTDNPGVSQDNQITIPTYFIGSYNYSVDWGDGSSDSEVTDDITHTYSEPGTYQISITGIFPRLYFYDQTINGKDNLKLVSVDNWGDIVWNSMEFAFIGCSNLDVKATDTPNLSNTESIAAMFANCSSLRGNGSFNSWDVGNIKNMSNVFDGAIVFNQPLSNWDVSRVESTVRMFKDASLYNQEMATWNLMNCFDTELMFQRSTSFDRDLSLWDIRNVRNMRNMFDGSGLSTENYDSLLNGWSTQQLQTRVIFNAGDSQFCEGREAREKLISDFDWFIQDAGKSEDCADTTSFITTWKTDNPGSSNDNQITIPTHPNEIYDYVVDWGDGTSDYAVTGSITHTYESPGSYQVSISGIFPRISFDVGNPDWVKLLSVDQWGDIKWSSMDGAFSGCTLMDVLATDTPDLSNVDSLSGMFDVCSSLKGNESFNQWDLSGVQYLFGMFKDAYLFNQNIGNWNTSSVQNMGAMFKGATSFNQDIGVWDTSSVETMSGMFQLATSFDQDLGSWNIGNVSDLSEMFDQLKLSKENYDALLQGWSTQQLQNGIIFDGGNSQYCQGEAARQKLIDDFGWSITDDGKTADCQDTTSFITTWKTDNPGVSADNQITIPTLPGETYNYSVDWGDGTSDTEVIGNITHDYETGGTYQVSISGEFPGINMGISSDSQKLLEVNQWGDIAWKNMAYAFSGCSNLNVVAMDIPDLSQVRFTGSMFSGCESLVGNVTFNEWNLSNVTSMSEMFFNAEQFNAPIGNWDVSNVSNMYFLFAGATQFNQDIGQWNVENVSGMYAMFSGSSKFNQPIGNWNVSSVTDMSLMFSGALEFNQDLSAWDVSNVVQMSSMFDGTPAFNQNIAEWDVSMVTNMIDMFYGSGLSNENYDALLNGWSTQQLQSDVSFNAGNSQYCQGEAARQKLIDDFGWTITDAGKAPDCPGPSDFALRINAGGTEVDYNGENFITDTFFNTGNTLDRPQTGLPEPFQTFRFSRSQQMGYDIPLEDGEYTVNLYFAELWFGATGGGAGGVGSRVFDVNIEGQLAEDNLDVYAAVGADAMLMKTYTVNVSGGILDIDFDSRDAVGGERHPIINAIEILGKSTLNLPSITGFSLYKYGLDEIVLDFVDGERYSNDYSAGEIDAFAGPLNIRTNLEGTVGSVKFVMSGAEEFEFEDSTFPFDAYSPSKNNFEEAGFYTLTATPYSEPGLNGIEGEPFELTFEVYNRCEEQTEAAYIETIPADCNGNGGRAILHSAIPPDINEIIEFGNGGRWTFDTELDLWTADDLPAGEYEVVLYEGDYGDYNCYGLLEFVIEESTCSNEDFWLEAECADVGGNWSVINSADASGGQYLLPPAGANYNSAPTDPNSVVTFDLDAEAGNYKIYARVSVPSQEDDSFWVRVNGESWLRWNLIPGSADFSWHQVHDRELNTSFLTFDLIDGINTIEIGHREDGAGLDKLYVTRTSNAPTGFGEADETCNSGISGKRAIVETNAAILTPNPVVSSTTLSFEKPVELTTIQVFDVTGRLVHSYNGPEVADEGSYLLQVDDLESGTYFINSVDVKGIKHKKQMVIKK</sequence>
<dbReference type="NCBIfam" id="TIGR02167">
    <property type="entry name" value="Liste_lipo_26"/>
    <property type="match status" value="10"/>
</dbReference>
<dbReference type="Gene3D" id="2.60.40.10">
    <property type="entry name" value="Immunoglobulins"/>
    <property type="match status" value="7"/>
</dbReference>
<keyword evidence="1 2" id="KW-0732">Signal</keyword>
<feature type="domain" description="PKD" evidence="3">
    <location>
        <begin position="2176"/>
        <end position="2238"/>
    </location>
</feature>
<dbReference type="InterPro" id="IPR021720">
    <property type="entry name" value="Malectin_dom"/>
</dbReference>
<dbReference type="InterPro" id="IPR026444">
    <property type="entry name" value="Secre_tail"/>
</dbReference>
<dbReference type="SUPFAM" id="SSF49299">
    <property type="entry name" value="PKD domain"/>
    <property type="match status" value="7"/>
</dbReference>
<dbReference type="EMBL" id="VATY01000003">
    <property type="protein sequence ID" value="TMM55868.1"/>
    <property type="molecule type" value="Genomic_DNA"/>
</dbReference>
<evidence type="ECO:0000256" key="2">
    <source>
        <dbReference type="SAM" id="SignalP"/>
    </source>
</evidence>
<dbReference type="PROSITE" id="PS50093">
    <property type="entry name" value="PKD"/>
    <property type="match status" value="7"/>
</dbReference>
<dbReference type="InterPro" id="IPR035986">
    <property type="entry name" value="PKD_dom_sf"/>
</dbReference>
<dbReference type="SUPFAM" id="SSF49785">
    <property type="entry name" value="Galactose-binding domain-like"/>
    <property type="match status" value="2"/>
</dbReference>
<dbReference type="InterPro" id="IPR013783">
    <property type="entry name" value="Ig-like_fold"/>
</dbReference>
<organism evidence="4 5">
    <name type="scientific">Maribacter algarum</name>
    <name type="common">ex Zhang et al. 2020</name>
    <dbReference type="NCBI Taxonomy" id="2578118"/>
    <lineage>
        <taxon>Bacteria</taxon>
        <taxon>Pseudomonadati</taxon>
        <taxon>Bacteroidota</taxon>
        <taxon>Flavobacteriia</taxon>
        <taxon>Flavobacteriales</taxon>
        <taxon>Flavobacteriaceae</taxon>
        <taxon>Maribacter</taxon>
    </lineage>
</organism>
<evidence type="ECO:0000313" key="5">
    <source>
        <dbReference type="Proteomes" id="UP000310314"/>
    </source>
</evidence>
<feature type="domain" description="PKD" evidence="3">
    <location>
        <begin position="623"/>
        <end position="662"/>
    </location>
</feature>
<comment type="caution">
    <text evidence="4">The sequence shown here is derived from an EMBL/GenBank/DDBJ whole genome shotgun (WGS) entry which is preliminary data.</text>
</comment>
<keyword evidence="5" id="KW-1185">Reference proteome</keyword>
<dbReference type="InterPro" id="IPR029865">
    <property type="entry name" value="KIAA0319-like"/>
</dbReference>
<dbReference type="Pfam" id="PF18962">
    <property type="entry name" value="Por_Secre_tail"/>
    <property type="match status" value="1"/>
</dbReference>
<protein>
    <submittedName>
        <fullName evidence="4">BspA family leucine-rich repeat surface protein</fullName>
    </submittedName>
</protein>
<dbReference type="PANTHER" id="PTHR46182">
    <property type="entry name" value="FI19480P1"/>
    <property type="match status" value="1"/>
</dbReference>
<dbReference type="CDD" id="cd00146">
    <property type="entry name" value="PKD"/>
    <property type="match status" value="6"/>
</dbReference>
<dbReference type="Proteomes" id="UP000310314">
    <property type="component" value="Unassembled WGS sequence"/>
</dbReference>
<dbReference type="InterPro" id="IPR015943">
    <property type="entry name" value="WD40/YVTN_repeat-like_dom_sf"/>
</dbReference>
<dbReference type="Gene3D" id="2.130.10.10">
    <property type="entry name" value="YVTN repeat-like/Quinoprotein amine dehydrogenase"/>
    <property type="match status" value="4"/>
</dbReference>
<feature type="domain" description="PKD" evidence="3">
    <location>
        <begin position="3183"/>
        <end position="3220"/>
    </location>
</feature>
<feature type="chain" id="PRO_5024359871" evidence="2">
    <location>
        <begin position="23"/>
        <end position="4124"/>
    </location>
</feature>
<dbReference type="Pfam" id="PF03382">
    <property type="entry name" value="DUF285"/>
    <property type="match status" value="8"/>
</dbReference>
<dbReference type="InterPro" id="IPR005046">
    <property type="entry name" value="DUF285"/>
</dbReference>